<evidence type="ECO:0000259" key="12">
    <source>
        <dbReference type="Pfam" id="PF13609"/>
    </source>
</evidence>
<dbReference type="PANTHER" id="PTHR34501:SF9">
    <property type="entry name" value="MAJOR OUTER MEMBRANE PROTEIN P.IA"/>
    <property type="match status" value="1"/>
</dbReference>
<feature type="chain" id="PRO_5032302389" evidence="11">
    <location>
        <begin position="31"/>
        <end position="376"/>
    </location>
</feature>
<dbReference type="EMBL" id="JACIVI010000002">
    <property type="protein sequence ID" value="MBB1162021.1"/>
    <property type="molecule type" value="Genomic_DNA"/>
</dbReference>
<organism evidence="13 14">
    <name type="scientific">Aquariibacter albus</name>
    <dbReference type="NCBI Taxonomy" id="2759899"/>
    <lineage>
        <taxon>Bacteria</taxon>
        <taxon>Pseudomonadati</taxon>
        <taxon>Pseudomonadota</taxon>
        <taxon>Betaproteobacteria</taxon>
        <taxon>Burkholderiales</taxon>
        <taxon>Sphaerotilaceae</taxon>
        <taxon>Aquariibacter</taxon>
    </lineage>
</organism>
<evidence type="ECO:0000256" key="1">
    <source>
        <dbReference type="ARBA" id="ARBA00004571"/>
    </source>
</evidence>
<evidence type="ECO:0000313" key="14">
    <source>
        <dbReference type="Proteomes" id="UP000586093"/>
    </source>
</evidence>
<feature type="domain" description="Porin" evidence="12">
    <location>
        <begin position="19"/>
        <end position="341"/>
    </location>
</feature>
<keyword evidence="14" id="KW-1185">Reference proteome</keyword>
<dbReference type="InterPro" id="IPR033900">
    <property type="entry name" value="Gram_neg_porin_domain"/>
</dbReference>
<accession>A0A839HSA7</accession>
<dbReference type="Pfam" id="PF13609">
    <property type="entry name" value="Porin_4"/>
    <property type="match status" value="1"/>
</dbReference>
<dbReference type="GO" id="GO:0009279">
    <property type="term" value="C:cell outer membrane"/>
    <property type="evidence" value="ECO:0007669"/>
    <property type="project" value="UniProtKB-SubCell"/>
</dbReference>
<evidence type="ECO:0000256" key="9">
    <source>
        <dbReference type="ARBA" id="ARBA00023136"/>
    </source>
</evidence>
<keyword evidence="4" id="KW-1134">Transmembrane beta strand</keyword>
<evidence type="ECO:0000256" key="11">
    <source>
        <dbReference type="SAM" id="SignalP"/>
    </source>
</evidence>
<keyword evidence="9" id="KW-0472">Membrane</keyword>
<evidence type="ECO:0000256" key="7">
    <source>
        <dbReference type="ARBA" id="ARBA00023065"/>
    </source>
</evidence>
<dbReference type="GO" id="GO:0006811">
    <property type="term" value="P:monoatomic ion transport"/>
    <property type="evidence" value="ECO:0007669"/>
    <property type="project" value="UniProtKB-KW"/>
</dbReference>
<keyword evidence="5" id="KW-0812">Transmembrane</keyword>
<evidence type="ECO:0000256" key="5">
    <source>
        <dbReference type="ARBA" id="ARBA00022692"/>
    </source>
</evidence>
<keyword evidence="6 11" id="KW-0732">Signal</keyword>
<comment type="subunit">
    <text evidence="2">Homotrimer.</text>
</comment>
<evidence type="ECO:0000256" key="2">
    <source>
        <dbReference type="ARBA" id="ARBA00011233"/>
    </source>
</evidence>
<comment type="subcellular location">
    <subcellularLocation>
        <location evidence="1">Cell outer membrane</location>
        <topology evidence="1">Multi-pass membrane protein</topology>
    </subcellularLocation>
</comment>
<dbReference type="GO" id="GO:0046930">
    <property type="term" value="C:pore complex"/>
    <property type="evidence" value="ECO:0007669"/>
    <property type="project" value="UniProtKB-KW"/>
</dbReference>
<dbReference type="PANTHER" id="PTHR34501">
    <property type="entry name" value="PROTEIN YDDL-RELATED"/>
    <property type="match status" value="1"/>
</dbReference>
<dbReference type="InterPro" id="IPR023614">
    <property type="entry name" value="Porin_dom_sf"/>
</dbReference>
<keyword evidence="3" id="KW-0813">Transport</keyword>
<reference evidence="13 14" key="1">
    <citation type="submission" date="2020-08" db="EMBL/GenBank/DDBJ databases">
        <title>Aquariorum lacteus gen. nov., sp. nov., a new member of the family Comamonadaceae, isolated from freshwater aquarium.</title>
        <authorList>
            <person name="Chun S.-J."/>
        </authorList>
    </citation>
    <scope>NUCLEOTIDE SEQUENCE [LARGE SCALE GENOMIC DNA]</scope>
    <source>
        <strain evidence="13 14">SJAQ100</strain>
    </source>
</reference>
<evidence type="ECO:0000256" key="3">
    <source>
        <dbReference type="ARBA" id="ARBA00022448"/>
    </source>
</evidence>
<keyword evidence="7" id="KW-0406">Ion transport</keyword>
<feature type="signal peptide" evidence="11">
    <location>
        <begin position="1"/>
        <end position="30"/>
    </location>
</feature>
<dbReference type="GO" id="GO:0015288">
    <property type="term" value="F:porin activity"/>
    <property type="evidence" value="ECO:0007669"/>
    <property type="project" value="UniProtKB-KW"/>
</dbReference>
<protein>
    <submittedName>
        <fullName evidence="13">Porin</fullName>
    </submittedName>
</protein>
<dbReference type="InterPro" id="IPR050298">
    <property type="entry name" value="Gram-neg_bact_OMP"/>
</dbReference>
<dbReference type="Proteomes" id="UP000586093">
    <property type="component" value="Unassembled WGS sequence"/>
</dbReference>
<evidence type="ECO:0000313" key="13">
    <source>
        <dbReference type="EMBL" id="MBB1162021.1"/>
    </source>
</evidence>
<keyword evidence="10" id="KW-0998">Cell outer membrane</keyword>
<evidence type="ECO:0000256" key="8">
    <source>
        <dbReference type="ARBA" id="ARBA00023114"/>
    </source>
</evidence>
<sequence length="376" mass="40179">MKPIAKHLSAACHPRVLATGLLATAMAAQAETTVQIYGIVDTGIQVQNKTAGSNDGRVSMNTSNLRQSVWGLRGSEDLGNGLKAFFNLESHIAVDTGGLFGDGQGESPLFRRQANVGLSGSWGSITLGRQYGPALLAHVATEPRAFKEQFSSLYTWAYNQLESINGGGANNTNDDVGIFMKNAIQYRGSYGPVTGGILYALGEQAGDTSANSILALGLTYTGPVTLSFSHEYMKDANTGEKVVEHTGLGAAVSLGDWAFKGNFHRSDNSAEDGSRVSKVDVLGLGVDWKWNPNNMVTVAYYDARDKENRSNHTKNLVIGNETYLSKRTTLYATLAVVDADTGATGTQALRTSIVNDASFRAGSTTSFFNFGIHHNF</sequence>
<dbReference type="CDD" id="cd00342">
    <property type="entry name" value="gram_neg_porins"/>
    <property type="match status" value="1"/>
</dbReference>
<evidence type="ECO:0000256" key="4">
    <source>
        <dbReference type="ARBA" id="ARBA00022452"/>
    </source>
</evidence>
<comment type="caution">
    <text evidence="13">The sequence shown here is derived from an EMBL/GenBank/DDBJ whole genome shotgun (WGS) entry which is preliminary data.</text>
</comment>
<dbReference type="SUPFAM" id="SSF56935">
    <property type="entry name" value="Porins"/>
    <property type="match status" value="1"/>
</dbReference>
<evidence type="ECO:0000256" key="10">
    <source>
        <dbReference type="ARBA" id="ARBA00023237"/>
    </source>
</evidence>
<dbReference type="RefSeq" id="WP_182663518.1">
    <property type="nucleotide sequence ID" value="NZ_JACIVI010000002.1"/>
</dbReference>
<proteinExistence type="predicted"/>
<keyword evidence="8" id="KW-0626">Porin</keyword>
<name>A0A839HSA7_9BURK</name>
<dbReference type="Gene3D" id="2.40.160.10">
    <property type="entry name" value="Porin"/>
    <property type="match status" value="1"/>
</dbReference>
<dbReference type="AlphaFoldDB" id="A0A839HSA7"/>
<gene>
    <name evidence="13" type="ORF">H4F90_08515</name>
</gene>
<evidence type="ECO:0000256" key="6">
    <source>
        <dbReference type="ARBA" id="ARBA00022729"/>
    </source>
</evidence>